<reference evidence="1" key="1">
    <citation type="submission" date="2023-03" db="UniProtKB">
        <authorList>
            <consortium name="EnsemblPlants"/>
        </authorList>
    </citation>
    <scope>IDENTIFICATION</scope>
</reference>
<dbReference type="AlphaFoldDB" id="A0A9I9EHA4"/>
<sequence>MYYAITKDLLFSFLRLCTVPYSRSLLSFPTPSQLHFPLHLPSFMINFVSLLLNRFWVLSCDSPCCLFFSLLLILSPCRSFSCNRSRIQQNLIVRGFCEDMSKVKYGRDEDFSSLHAITKVGEEQESSSRVIKKKLCVFPNVLLVFTTKNRGFSDTKKNVGTKNVKNKGIFDAEQTHCESRIGTMRQEWCWEKGYSRCVKHASAKQRWE</sequence>
<protein>
    <submittedName>
        <fullName evidence="1">Uncharacterized protein</fullName>
    </submittedName>
</protein>
<name>A0A9I9EHA4_CUCME</name>
<dbReference type="Gramene" id="MELO3C033730.2.1">
    <property type="protein sequence ID" value="MELO3C033730.2.1"/>
    <property type="gene ID" value="MELO3C033730.2"/>
</dbReference>
<proteinExistence type="predicted"/>
<dbReference type="EnsemblPlants" id="MELO3C033730.2.1">
    <property type="protein sequence ID" value="MELO3C033730.2.1"/>
    <property type="gene ID" value="MELO3C033730.2"/>
</dbReference>
<accession>A0A9I9EHA4</accession>
<evidence type="ECO:0000313" key="1">
    <source>
        <dbReference type="EnsemblPlants" id="MELO3C033730.2.1"/>
    </source>
</evidence>
<organism evidence="1">
    <name type="scientific">Cucumis melo</name>
    <name type="common">Muskmelon</name>
    <dbReference type="NCBI Taxonomy" id="3656"/>
    <lineage>
        <taxon>Eukaryota</taxon>
        <taxon>Viridiplantae</taxon>
        <taxon>Streptophyta</taxon>
        <taxon>Embryophyta</taxon>
        <taxon>Tracheophyta</taxon>
        <taxon>Spermatophyta</taxon>
        <taxon>Magnoliopsida</taxon>
        <taxon>eudicotyledons</taxon>
        <taxon>Gunneridae</taxon>
        <taxon>Pentapetalae</taxon>
        <taxon>rosids</taxon>
        <taxon>fabids</taxon>
        <taxon>Cucurbitales</taxon>
        <taxon>Cucurbitaceae</taxon>
        <taxon>Benincaseae</taxon>
        <taxon>Cucumis</taxon>
    </lineage>
</organism>